<evidence type="ECO:0000313" key="2">
    <source>
        <dbReference type="EMBL" id="GAD20010.1"/>
    </source>
</evidence>
<dbReference type="AlphaFoldDB" id="T1D1B8"/>
<dbReference type="Pfam" id="PF13356">
    <property type="entry name" value="Arm-DNA-bind_3"/>
    <property type="match status" value="1"/>
</dbReference>
<name>T1D1B8_9HELI</name>
<evidence type="ECO:0000259" key="1">
    <source>
        <dbReference type="Pfam" id="PF13356"/>
    </source>
</evidence>
<protein>
    <recommendedName>
        <fullName evidence="1">Integrase DNA-binding domain-containing protein</fullName>
    </recommendedName>
</protein>
<dbReference type="STRING" id="1325130.HFN_1254"/>
<dbReference type="InterPro" id="IPR025166">
    <property type="entry name" value="Integrase_DNA_bind_dom"/>
</dbReference>
<dbReference type="RefSeq" id="WP_023949718.1">
    <property type="nucleotide sequence ID" value="NZ_BASD01000031.1"/>
</dbReference>
<keyword evidence="3" id="KW-1185">Reference proteome</keyword>
<reference evidence="2 3" key="1">
    <citation type="journal article" date="2013" name="Genome Announc.">
        <title>Draft Genome Sequence of Helicobacter fennelliae Strain MRY12-0050, Isolated from a Bacteremia Patient.</title>
        <authorList>
            <person name="Rimbara E."/>
            <person name="Matsui M."/>
            <person name="Mori S."/>
            <person name="Suzuki S."/>
            <person name="Suzuki M."/>
            <person name="Kim H."/>
            <person name="Sekizuka T."/>
            <person name="Kuroda M."/>
            <person name="Shibayama K."/>
        </authorList>
    </citation>
    <scope>NUCLEOTIDE SEQUENCE [LARGE SCALE GENOMIC DNA]</scope>
    <source>
        <strain evidence="2 3">MRY12-0050</strain>
    </source>
</reference>
<sequence>MSRIAKTILFDKDIRALQPKEKKYRVVVGNPSELILFVYPSGTKTFALRLRNGNKEKNIPLKRFRQGIYSVAEARKEATEKLRIIESGGELDTDKYLFRIFTRISSHKSVKKDKLKEQLEL</sequence>
<dbReference type="InterPro" id="IPR038488">
    <property type="entry name" value="Integrase_DNA-bd_sf"/>
</dbReference>
<proteinExistence type="predicted"/>
<feature type="domain" description="Integrase DNA-binding" evidence="1">
    <location>
        <begin position="11"/>
        <end position="89"/>
    </location>
</feature>
<comment type="caution">
    <text evidence="2">The sequence shown here is derived from an EMBL/GenBank/DDBJ whole genome shotgun (WGS) entry which is preliminary data.</text>
</comment>
<dbReference type="Proteomes" id="UP000018143">
    <property type="component" value="Unassembled WGS sequence"/>
</dbReference>
<evidence type="ECO:0000313" key="3">
    <source>
        <dbReference type="Proteomes" id="UP000018143"/>
    </source>
</evidence>
<gene>
    <name evidence="2" type="ORF">HFN_1254</name>
</gene>
<accession>T1D1B8</accession>
<organism evidence="2 3">
    <name type="scientific">Helicobacter fennelliae MRY12-0050</name>
    <dbReference type="NCBI Taxonomy" id="1325130"/>
    <lineage>
        <taxon>Bacteria</taxon>
        <taxon>Pseudomonadati</taxon>
        <taxon>Campylobacterota</taxon>
        <taxon>Epsilonproteobacteria</taxon>
        <taxon>Campylobacterales</taxon>
        <taxon>Helicobacteraceae</taxon>
        <taxon>Helicobacter</taxon>
    </lineage>
</organism>
<dbReference type="Gene3D" id="3.30.160.390">
    <property type="entry name" value="Integrase, DNA-binding domain"/>
    <property type="match status" value="1"/>
</dbReference>
<dbReference type="EMBL" id="BASD01000031">
    <property type="protein sequence ID" value="GAD20010.1"/>
    <property type="molecule type" value="Genomic_DNA"/>
</dbReference>